<organism evidence="2 3">
    <name type="scientific">Rhodococcus jostii (strain RHA1)</name>
    <dbReference type="NCBI Taxonomy" id="101510"/>
    <lineage>
        <taxon>Bacteria</taxon>
        <taxon>Bacillati</taxon>
        <taxon>Actinomycetota</taxon>
        <taxon>Actinomycetes</taxon>
        <taxon>Mycobacteriales</taxon>
        <taxon>Nocardiaceae</taxon>
        <taxon>Rhodococcus</taxon>
    </lineage>
</organism>
<evidence type="ECO:0000313" key="2">
    <source>
        <dbReference type="EMBL" id="ABH00704.1"/>
    </source>
</evidence>
<dbReference type="EMBL" id="CP000434">
    <property type="protein sequence ID" value="ABH00704.1"/>
    <property type="molecule type" value="Genomic_DNA"/>
</dbReference>
<gene>
    <name evidence="2" type="ordered locus">RHA1_ro11057</name>
</gene>
<protein>
    <submittedName>
        <fullName evidence="2">Uncharacterized protein</fullName>
    </submittedName>
</protein>
<geneLocation type="plasmid" evidence="2 3">
    <name>pRHL3</name>
</geneLocation>
<evidence type="ECO:0000256" key="1">
    <source>
        <dbReference type="SAM" id="MobiDB-lite"/>
    </source>
</evidence>
<sequence>MSFHSACRFFSHHVWDPDRFGLAVARLIVERLLPTAASIAVAVDDHIFRRWGEESPSRVLDRRRRRPGTGYTRPRQSLDHSRDRGGSAVPRSPGVPADPVRPSGRRGHAQRRSIEPAKAIAKQILGVGQDRNRVPRAVAFGFLAQTVIIAWYATLATTGTTSSAAEP</sequence>
<keyword evidence="2" id="KW-0614">Plasmid</keyword>
<feature type="compositionally biased region" description="Basic and acidic residues" evidence="1">
    <location>
        <begin position="76"/>
        <end position="85"/>
    </location>
</feature>
<accession>Q0RVI2</accession>
<dbReference type="AlphaFoldDB" id="Q0RVI2"/>
<dbReference type="KEGG" id="rha:RHA1_ro11057"/>
<evidence type="ECO:0000313" key="3">
    <source>
        <dbReference type="Proteomes" id="UP000008710"/>
    </source>
</evidence>
<dbReference type="Proteomes" id="UP000008710">
    <property type="component" value="Plasmid pRHL3"/>
</dbReference>
<name>Q0RVI2_RHOJR</name>
<proteinExistence type="predicted"/>
<feature type="region of interest" description="Disordered" evidence="1">
    <location>
        <begin position="58"/>
        <end position="115"/>
    </location>
</feature>
<reference evidence="3" key="1">
    <citation type="journal article" date="2006" name="Proc. Natl. Acad. Sci. U.S.A.">
        <title>The complete genome of Rhodococcus sp. RHA1 provides insights into a catabolic powerhouse.</title>
        <authorList>
            <person name="McLeod M.P."/>
            <person name="Warren R.L."/>
            <person name="Hsiao W.W.L."/>
            <person name="Araki N."/>
            <person name="Myhre M."/>
            <person name="Fernandes C."/>
            <person name="Miyazawa D."/>
            <person name="Wong W."/>
            <person name="Lillquist A.L."/>
            <person name="Wang D."/>
            <person name="Dosanjh M."/>
            <person name="Hara H."/>
            <person name="Petrescu A."/>
            <person name="Morin R.D."/>
            <person name="Yang G."/>
            <person name="Stott J.M."/>
            <person name="Schein J.E."/>
            <person name="Shin H."/>
            <person name="Smailus D."/>
            <person name="Siddiqui A.S."/>
            <person name="Marra M.A."/>
            <person name="Jones S.J.M."/>
            <person name="Holt R."/>
            <person name="Brinkman F.S.L."/>
            <person name="Miyauchi K."/>
            <person name="Fukuda M."/>
            <person name="Davies J.E."/>
            <person name="Mohn W.W."/>
            <person name="Eltis L.D."/>
        </authorList>
    </citation>
    <scope>NUCLEOTIDE SEQUENCE [LARGE SCALE GENOMIC DNA]</scope>
    <source>
        <strain evidence="3">RHA1</strain>
    </source>
</reference>
<dbReference type="HOGENOM" id="CLU_1593268_0_0_11"/>